<feature type="transmembrane region" description="Helical" evidence="13">
    <location>
        <begin position="191"/>
        <end position="213"/>
    </location>
</feature>
<dbReference type="GO" id="GO:0004177">
    <property type="term" value="F:aminopeptidase activity"/>
    <property type="evidence" value="ECO:0007669"/>
    <property type="project" value="TreeGrafter"/>
</dbReference>
<dbReference type="STRING" id="520822.A0A195BVW3"/>
<evidence type="ECO:0000313" key="17">
    <source>
        <dbReference type="Proteomes" id="UP000078540"/>
    </source>
</evidence>
<evidence type="ECO:0000256" key="13">
    <source>
        <dbReference type="SAM" id="Phobius"/>
    </source>
</evidence>
<dbReference type="InterPro" id="IPR036397">
    <property type="entry name" value="RNaseH_sf"/>
</dbReference>
<evidence type="ECO:0000256" key="3">
    <source>
        <dbReference type="ARBA" id="ARBA00004609"/>
    </source>
</evidence>
<dbReference type="PRINTS" id="PR00756">
    <property type="entry name" value="ALADIPTASE"/>
</dbReference>
<evidence type="ECO:0000256" key="9">
    <source>
        <dbReference type="ARBA" id="ARBA00022801"/>
    </source>
</evidence>
<dbReference type="GO" id="GO:0006508">
    <property type="term" value="P:proteolysis"/>
    <property type="evidence" value="ECO:0007669"/>
    <property type="project" value="UniProtKB-KW"/>
</dbReference>
<dbReference type="EMBL" id="KQ976403">
    <property type="protein sequence ID" value="KYM92106.1"/>
    <property type="molecule type" value="Genomic_DNA"/>
</dbReference>
<dbReference type="SUPFAM" id="SSF63737">
    <property type="entry name" value="Leukotriene A4 hydrolase N-terminal domain"/>
    <property type="match status" value="2"/>
</dbReference>
<dbReference type="GO" id="GO:0043171">
    <property type="term" value="P:peptide catabolic process"/>
    <property type="evidence" value="ECO:0007669"/>
    <property type="project" value="TreeGrafter"/>
</dbReference>
<comment type="subcellular location">
    <subcellularLocation>
        <location evidence="3">Cell membrane</location>
        <topology evidence="3">Lipid-anchor</topology>
        <topology evidence="3">GPI-anchor</topology>
    </subcellularLocation>
    <subcellularLocation>
        <location evidence="2">Cytoplasm</location>
    </subcellularLocation>
</comment>
<dbReference type="Pfam" id="PF17900">
    <property type="entry name" value="Peptidase_M1_N"/>
    <property type="match status" value="2"/>
</dbReference>
<proteinExistence type="inferred from homology"/>
<keyword evidence="6" id="KW-0325">Glycoprotein</keyword>
<keyword evidence="6" id="KW-0336">GPI-anchor</keyword>
<keyword evidence="7" id="KW-0645">Protease</keyword>
<dbReference type="InterPro" id="IPR014782">
    <property type="entry name" value="Peptidase_M1_dom"/>
</dbReference>
<dbReference type="GO" id="GO:0004301">
    <property type="term" value="F:epoxide hydrolase activity"/>
    <property type="evidence" value="ECO:0007669"/>
    <property type="project" value="TreeGrafter"/>
</dbReference>
<keyword evidence="11" id="KW-0482">Metalloprotease</keyword>
<keyword evidence="17" id="KW-1185">Reference proteome</keyword>
<evidence type="ECO:0000256" key="1">
    <source>
        <dbReference type="ARBA" id="ARBA00001947"/>
    </source>
</evidence>
<evidence type="ECO:0000256" key="11">
    <source>
        <dbReference type="ARBA" id="ARBA00023049"/>
    </source>
</evidence>
<dbReference type="SUPFAM" id="SSF55486">
    <property type="entry name" value="Metalloproteases ('zincins'), catalytic domain"/>
    <property type="match status" value="2"/>
</dbReference>
<evidence type="ECO:0000256" key="5">
    <source>
        <dbReference type="ARBA" id="ARBA00022490"/>
    </source>
</evidence>
<dbReference type="GO" id="GO:0008237">
    <property type="term" value="F:metallopeptidase activity"/>
    <property type="evidence" value="ECO:0007669"/>
    <property type="project" value="UniProtKB-KW"/>
</dbReference>
<gene>
    <name evidence="16" type="ORF">ALC53_01169</name>
</gene>
<dbReference type="InterPro" id="IPR042097">
    <property type="entry name" value="Aminopeptidase_N-like_N_sf"/>
</dbReference>
<evidence type="ECO:0000256" key="4">
    <source>
        <dbReference type="ARBA" id="ARBA00010136"/>
    </source>
</evidence>
<accession>A0A195BVW3</accession>
<organism evidence="16 17">
    <name type="scientific">Atta colombica</name>
    <dbReference type="NCBI Taxonomy" id="520822"/>
    <lineage>
        <taxon>Eukaryota</taxon>
        <taxon>Metazoa</taxon>
        <taxon>Ecdysozoa</taxon>
        <taxon>Arthropoda</taxon>
        <taxon>Hexapoda</taxon>
        <taxon>Insecta</taxon>
        <taxon>Pterygota</taxon>
        <taxon>Neoptera</taxon>
        <taxon>Endopterygota</taxon>
        <taxon>Hymenoptera</taxon>
        <taxon>Apocrita</taxon>
        <taxon>Aculeata</taxon>
        <taxon>Formicoidea</taxon>
        <taxon>Formicidae</taxon>
        <taxon>Myrmicinae</taxon>
        <taxon>Atta</taxon>
    </lineage>
</organism>
<dbReference type="InterPro" id="IPR038502">
    <property type="entry name" value="M1_LTA-4_hydro/amino_C_sf"/>
</dbReference>
<keyword evidence="8" id="KW-0479">Metal-binding</keyword>
<dbReference type="Gene3D" id="1.25.40.320">
    <property type="entry name" value="Peptidase M1, leukotriene A4 hydrolase/aminopeptidase C-terminal domain"/>
    <property type="match status" value="1"/>
</dbReference>
<keyword evidence="13" id="KW-0812">Transmembrane</keyword>
<dbReference type="InterPro" id="IPR045357">
    <property type="entry name" value="Aminopeptidase_N-like_N"/>
</dbReference>
<dbReference type="Gene3D" id="1.10.390.10">
    <property type="entry name" value="Neutral Protease Domain 2"/>
    <property type="match status" value="2"/>
</dbReference>
<evidence type="ECO:0000259" key="14">
    <source>
        <dbReference type="Pfam" id="PF01433"/>
    </source>
</evidence>
<dbReference type="SUPFAM" id="SSF48371">
    <property type="entry name" value="ARM repeat"/>
    <property type="match status" value="1"/>
</dbReference>
<feature type="domain" description="Peptidase M1 membrane alanine aminopeptidase" evidence="14">
    <location>
        <begin position="814"/>
        <end position="972"/>
    </location>
</feature>
<dbReference type="InterPro" id="IPR027268">
    <property type="entry name" value="Peptidase_M4/M1_CTD_sf"/>
</dbReference>
<dbReference type="InterPro" id="IPR034015">
    <property type="entry name" value="M1_LTA4H"/>
</dbReference>
<keyword evidence="13" id="KW-1133">Transmembrane helix</keyword>
<dbReference type="GO" id="GO:0005886">
    <property type="term" value="C:plasma membrane"/>
    <property type="evidence" value="ECO:0007669"/>
    <property type="project" value="UniProtKB-SubCell"/>
</dbReference>
<comment type="similarity">
    <text evidence="4">Belongs to the peptidase M1 family.</text>
</comment>
<dbReference type="PANTHER" id="PTHR45726:SF3">
    <property type="entry name" value="LEUKOTRIENE A-4 HYDROLASE"/>
    <property type="match status" value="1"/>
</dbReference>
<feature type="domain" description="Aminopeptidase N-like N-terminal" evidence="15">
    <location>
        <begin position="613"/>
        <end position="715"/>
    </location>
</feature>
<evidence type="ECO:0000256" key="6">
    <source>
        <dbReference type="ARBA" id="ARBA00022622"/>
    </source>
</evidence>
<evidence type="ECO:0000259" key="15">
    <source>
        <dbReference type="Pfam" id="PF17900"/>
    </source>
</evidence>
<dbReference type="Gene3D" id="2.60.40.1730">
    <property type="entry name" value="tricorn interacting facor f3 domain"/>
    <property type="match status" value="2"/>
</dbReference>
<dbReference type="Proteomes" id="UP000078540">
    <property type="component" value="Unassembled WGS sequence"/>
</dbReference>
<keyword evidence="10" id="KW-0862">Zinc</keyword>
<dbReference type="InterPro" id="IPR016024">
    <property type="entry name" value="ARM-type_fold"/>
</dbReference>
<dbReference type="GO" id="GO:0008270">
    <property type="term" value="F:zinc ion binding"/>
    <property type="evidence" value="ECO:0007669"/>
    <property type="project" value="InterPro"/>
</dbReference>
<comment type="cofactor">
    <cofactor evidence="1">
        <name>Zn(2+)</name>
        <dbReference type="ChEBI" id="CHEBI:29105"/>
    </cofactor>
</comment>
<dbReference type="Pfam" id="PF01433">
    <property type="entry name" value="Peptidase_M1"/>
    <property type="match status" value="2"/>
</dbReference>
<protein>
    <submittedName>
        <fullName evidence="16">Leukotriene A-4 hydrolase</fullName>
    </submittedName>
</protein>
<dbReference type="Gene3D" id="3.30.2010.30">
    <property type="match status" value="2"/>
</dbReference>
<evidence type="ECO:0000256" key="8">
    <source>
        <dbReference type="ARBA" id="ARBA00022723"/>
    </source>
</evidence>
<dbReference type="InterPro" id="IPR001930">
    <property type="entry name" value="Peptidase_M1"/>
</dbReference>
<dbReference type="AlphaFoldDB" id="A0A195BVW3"/>
<keyword evidence="13" id="KW-0472">Membrane</keyword>
<keyword evidence="5" id="KW-0963">Cytoplasm</keyword>
<sequence>MDWSSVDPYSYANPDIAKIVHIHFDLFVDFDETVLRGKAVLFIEMEPEYDEIVNIYQLNEDKMYVTDYQSGHRLEYNITQNVDSVGSKFVIRIPQRYRDLSYFSCIIQIMYETRKDSPALYWLRSDQTSDGIHPLLITNNKFTYARRIFPCQDSPSVRFTFTAEISVPNNFNSVIICGRICRHIINDKDRYIYMCFGMVPMPSYAMIIMVGSLESIHLDLKHNVNLWAEKKYIEQSKTFFANFHHILNIAKELCGPFYKDDVHEYNICVLPPNIPEIELPCLSMIFVSSTLLNEDSFLICNTVVQKVAQNWAGGLITCKNFQHLWLNKSFSTFISRRIIYCMYKQNLISNEMSFLERKTVNDLIIKINLLDIDSEQKIVPNLRSVLPKDITKCVIDEMGYILLNYLEYLLGLRRFKLYLKSYLFKFRFKSINTNDWMNHLHDYFVDIRRMIESHGNDSKIRKSKTEKRFLHRIVSGDEKWIFYDNSKKKKYYANQSLSSTSTPWPNIHDSKITLYLMESKGSHDLASHRFTSFAEIENWLQNRIASKEILDIHQLNEDKMYVTDYQSGHRLEYDVTQNADSIGSKFVIRIPQLYRGHFTKYKYQYRTKPYIIDYNCAIQIIYETHKDSPALYWLRSDQTSDGTHPLLITNNKFTHARGIFPCQDTPSVRFTFTAELSVPNNFNSVIICGRTCRHIIHDGDRYKYVFFEMFPMPSYAMIIMIGSLERIYLEDWHNLRCNVSLWAEKKYIKQSKTTFANFHHILNIAKELCGPLYKKCNIDHVHEYNICVLPSNIPEIELSCLSMIFVSSTLLNEDAFLIYSTVAQKVAQSWTGGLVSCKNFQHLWLNKSFSTFISRKIIHHMYEQNLISNEMSFLERNITNDLIIKKLVPNLRNILPKDITKCVIDELGYILLSYLEYILGLRYFELYLKSYLQDFRFQSINTNDWMNYLCYYFTHTLLLETQERLKPILDKWLYGPNLRFMSIENICILYPELHCLMEKNTTTQLLAKLWVTTKTFNNFTHLLTNLKLCNNLERKEFLSNLYASSTVLPIGKLWWLHRVFPLDEQTCENRLLLLRLYIKNKWLKMIQPALEFAREYCSPTFACPIFRELYELEETRHLAISGFTAIVEKKCKMLPQTIQEVACILKINLKDIYVLTSEESTLHVKTKQDA</sequence>
<evidence type="ECO:0000256" key="10">
    <source>
        <dbReference type="ARBA" id="ARBA00022833"/>
    </source>
</evidence>
<feature type="domain" description="Aminopeptidase N-like N-terminal" evidence="15">
    <location>
        <begin position="24"/>
        <end position="204"/>
    </location>
</feature>
<feature type="domain" description="Peptidase M1 membrane alanine aminopeptidase" evidence="14">
    <location>
        <begin position="295"/>
        <end position="443"/>
    </location>
</feature>
<evidence type="ECO:0000256" key="12">
    <source>
        <dbReference type="ARBA" id="ARBA00023288"/>
    </source>
</evidence>
<evidence type="ECO:0000256" key="7">
    <source>
        <dbReference type="ARBA" id="ARBA00022670"/>
    </source>
</evidence>
<keyword evidence="9 16" id="KW-0378">Hydrolase</keyword>
<dbReference type="GO" id="GO:0003676">
    <property type="term" value="F:nucleic acid binding"/>
    <property type="evidence" value="ECO:0007669"/>
    <property type="project" value="InterPro"/>
</dbReference>
<name>A0A195BVW3_9HYME</name>
<evidence type="ECO:0000313" key="16">
    <source>
        <dbReference type="EMBL" id="KYM92106.1"/>
    </source>
</evidence>
<dbReference type="GO" id="GO:0005829">
    <property type="term" value="C:cytosol"/>
    <property type="evidence" value="ECO:0007669"/>
    <property type="project" value="TreeGrafter"/>
</dbReference>
<dbReference type="GO" id="GO:0098552">
    <property type="term" value="C:side of membrane"/>
    <property type="evidence" value="ECO:0007669"/>
    <property type="project" value="UniProtKB-KW"/>
</dbReference>
<reference evidence="16 17" key="1">
    <citation type="submission" date="2015-09" db="EMBL/GenBank/DDBJ databases">
        <title>Atta colombica WGS genome.</title>
        <authorList>
            <person name="Nygaard S."/>
            <person name="Hu H."/>
            <person name="Boomsma J."/>
            <person name="Zhang G."/>
        </authorList>
    </citation>
    <scope>NUCLEOTIDE SEQUENCE [LARGE SCALE GENOMIC DNA]</scope>
    <source>
        <strain evidence="16">Treedump-2</strain>
        <tissue evidence="16">Whole body</tissue>
    </source>
</reference>
<dbReference type="Gene3D" id="3.30.420.10">
    <property type="entry name" value="Ribonuclease H-like superfamily/Ribonuclease H"/>
    <property type="match status" value="1"/>
</dbReference>
<keyword evidence="12" id="KW-0449">Lipoprotein</keyword>
<dbReference type="PROSITE" id="PS50096">
    <property type="entry name" value="IQ"/>
    <property type="match status" value="1"/>
</dbReference>
<dbReference type="PANTHER" id="PTHR45726">
    <property type="entry name" value="LEUKOTRIENE A-4 HYDROLASE"/>
    <property type="match status" value="1"/>
</dbReference>
<evidence type="ECO:0000256" key="2">
    <source>
        <dbReference type="ARBA" id="ARBA00004496"/>
    </source>
</evidence>